<evidence type="ECO:0000256" key="1">
    <source>
        <dbReference type="SAM" id="MobiDB-lite"/>
    </source>
</evidence>
<sequence length="289" mass="30493">MSAPNETQQTPGLHLHTTFALPPPSSSSQYHHHHHTPKPTPKRTTLLTPSTSPTISPLSSTTTSPTSSPISNPESISSASDASLYTTASPPPFAFHRLHFPSSPGNGGNTTPRTEATSINKPPQYKYNLNPPSKQPDLTTPPLSPHLVPFNPAPRTPTQQAQAQAQHEHEHEQTHTPVPATSLLSLSPSLSLSLSRSPSPSPSLSLTLNQQQQQLRPRLLSKAEKEVLEEQGRAAGDAVERVGLGMLEPRPVPLPCTVAAGGIGIGGMIGSGMGRGVVAFEGIEEVLAG</sequence>
<protein>
    <submittedName>
        <fullName evidence="2">Uncharacterized protein</fullName>
    </submittedName>
</protein>
<dbReference type="Proteomes" id="UP000248340">
    <property type="component" value="Unassembled WGS sequence"/>
</dbReference>
<feature type="compositionally biased region" description="Polar residues" evidence="1">
    <location>
        <begin position="1"/>
        <end position="11"/>
    </location>
</feature>
<dbReference type="RefSeq" id="XP_025497387.1">
    <property type="nucleotide sequence ID" value="XM_025638901.1"/>
</dbReference>
<dbReference type="EMBL" id="KZ821674">
    <property type="protein sequence ID" value="PYH87187.1"/>
    <property type="molecule type" value="Genomic_DNA"/>
</dbReference>
<evidence type="ECO:0000313" key="2">
    <source>
        <dbReference type="EMBL" id="PYH87187.1"/>
    </source>
</evidence>
<organism evidence="2 3">
    <name type="scientific">Aspergillus uvarum CBS 121591</name>
    <dbReference type="NCBI Taxonomy" id="1448315"/>
    <lineage>
        <taxon>Eukaryota</taxon>
        <taxon>Fungi</taxon>
        <taxon>Dikarya</taxon>
        <taxon>Ascomycota</taxon>
        <taxon>Pezizomycotina</taxon>
        <taxon>Eurotiomycetes</taxon>
        <taxon>Eurotiomycetidae</taxon>
        <taxon>Eurotiales</taxon>
        <taxon>Aspergillaceae</taxon>
        <taxon>Aspergillus</taxon>
        <taxon>Aspergillus subgen. Circumdati</taxon>
    </lineage>
</organism>
<dbReference type="VEuPathDB" id="FungiDB:BO82DRAFT_397108"/>
<evidence type="ECO:0000313" key="3">
    <source>
        <dbReference type="Proteomes" id="UP000248340"/>
    </source>
</evidence>
<gene>
    <name evidence="2" type="ORF">BO82DRAFT_397108</name>
</gene>
<reference evidence="2 3" key="1">
    <citation type="submission" date="2016-12" db="EMBL/GenBank/DDBJ databases">
        <title>The genomes of Aspergillus section Nigri reveals drivers in fungal speciation.</title>
        <authorList>
            <consortium name="DOE Joint Genome Institute"/>
            <person name="Vesth T.C."/>
            <person name="Nybo J."/>
            <person name="Theobald S."/>
            <person name="Brandl J."/>
            <person name="Frisvad J.C."/>
            <person name="Nielsen K.F."/>
            <person name="Lyhne E.K."/>
            <person name="Kogle M.E."/>
            <person name="Kuo A."/>
            <person name="Riley R."/>
            <person name="Clum A."/>
            <person name="Nolan M."/>
            <person name="Lipzen A."/>
            <person name="Salamov A."/>
            <person name="Henrissat B."/>
            <person name="Wiebenga A."/>
            <person name="De Vries R.P."/>
            <person name="Grigoriev I.V."/>
            <person name="Mortensen U.H."/>
            <person name="Andersen M.R."/>
            <person name="Baker S.E."/>
        </authorList>
    </citation>
    <scope>NUCLEOTIDE SEQUENCE [LARGE SCALE GENOMIC DNA]</scope>
    <source>
        <strain evidence="2 3">CBS 121591</strain>
    </source>
</reference>
<dbReference type="GeneID" id="37141643"/>
<proteinExistence type="predicted"/>
<dbReference type="OrthoDB" id="4588567at2759"/>
<feature type="compositionally biased region" description="Polar residues" evidence="1">
    <location>
        <begin position="109"/>
        <end position="121"/>
    </location>
</feature>
<accession>A0A319CXP1</accession>
<feature type="region of interest" description="Disordered" evidence="1">
    <location>
        <begin position="1"/>
        <end position="212"/>
    </location>
</feature>
<feature type="compositionally biased region" description="Low complexity" evidence="1">
    <location>
        <begin position="156"/>
        <end position="165"/>
    </location>
</feature>
<feature type="compositionally biased region" description="Low complexity" evidence="1">
    <location>
        <begin position="42"/>
        <end position="86"/>
    </location>
</feature>
<feature type="compositionally biased region" description="Basic residues" evidence="1">
    <location>
        <begin position="30"/>
        <end position="41"/>
    </location>
</feature>
<name>A0A319CXP1_9EURO</name>
<keyword evidence="3" id="KW-1185">Reference proteome</keyword>
<feature type="compositionally biased region" description="Low complexity" evidence="1">
    <location>
        <begin position="182"/>
        <end position="212"/>
    </location>
</feature>
<dbReference type="AlphaFoldDB" id="A0A319CXP1"/>